<dbReference type="PANTHER" id="PTHR46128:SF285">
    <property type="entry name" value="PENTATRICOPEPTIDE REPEAT-CONTAINING PROTEIN"/>
    <property type="match status" value="1"/>
</dbReference>
<comment type="caution">
    <text evidence="4">The sequence shown here is derived from an EMBL/GenBank/DDBJ whole genome shotgun (WGS) entry which is preliminary data.</text>
</comment>
<keyword evidence="5" id="KW-1185">Reference proteome</keyword>
<evidence type="ECO:0000313" key="4">
    <source>
        <dbReference type="EMBL" id="TQD68777.1"/>
    </source>
</evidence>
<feature type="repeat" description="PPR" evidence="3">
    <location>
        <begin position="148"/>
        <end position="182"/>
    </location>
</feature>
<comment type="similarity">
    <text evidence="1">Belongs to the PPR family. P subfamily.</text>
</comment>
<name>A0A540K3F2_MALBA</name>
<evidence type="ECO:0000256" key="2">
    <source>
        <dbReference type="ARBA" id="ARBA00022737"/>
    </source>
</evidence>
<feature type="repeat" description="PPR" evidence="3">
    <location>
        <begin position="79"/>
        <end position="113"/>
    </location>
</feature>
<evidence type="ECO:0008006" key="6">
    <source>
        <dbReference type="Google" id="ProtNLM"/>
    </source>
</evidence>
<dbReference type="InterPro" id="IPR002885">
    <property type="entry name" value="PPR_rpt"/>
</dbReference>
<proteinExistence type="inferred from homology"/>
<dbReference type="InterPro" id="IPR011990">
    <property type="entry name" value="TPR-like_helical_dom_sf"/>
</dbReference>
<accession>A0A540K3F2</accession>
<feature type="repeat" description="PPR" evidence="3">
    <location>
        <begin position="44"/>
        <end position="78"/>
    </location>
</feature>
<dbReference type="PANTHER" id="PTHR46128">
    <property type="entry name" value="MITOCHONDRIAL GROUP I INTRON SPLICING FACTOR CCM1"/>
    <property type="match status" value="1"/>
</dbReference>
<evidence type="ECO:0000256" key="1">
    <source>
        <dbReference type="ARBA" id="ARBA00007626"/>
    </source>
</evidence>
<dbReference type="Pfam" id="PF13041">
    <property type="entry name" value="PPR_2"/>
    <property type="match status" value="3"/>
</dbReference>
<protein>
    <recommendedName>
        <fullName evidence="6">Pentacotripeptide-repeat region of PRORP domain-containing protein</fullName>
    </recommendedName>
</protein>
<dbReference type="AlphaFoldDB" id="A0A540K3F2"/>
<dbReference type="EMBL" id="VIEB01009282">
    <property type="protein sequence ID" value="TQD68777.1"/>
    <property type="molecule type" value="Genomic_DNA"/>
</dbReference>
<reference evidence="4 5" key="1">
    <citation type="journal article" date="2019" name="G3 (Bethesda)">
        <title>Sequencing of a Wild Apple (Malus baccata) Genome Unravels the Differences Between Cultivated and Wild Apple Species Regarding Disease Resistance and Cold Tolerance.</title>
        <authorList>
            <person name="Chen X."/>
        </authorList>
    </citation>
    <scope>NUCLEOTIDE SEQUENCE [LARGE SCALE GENOMIC DNA]</scope>
    <source>
        <strain evidence="5">cv. Shandingzi</strain>
        <tissue evidence="4">Leaves</tissue>
    </source>
</reference>
<dbReference type="PROSITE" id="PS51257">
    <property type="entry name" value="PROKAR_LIPOPROTEIN"/>
    <property type="match status" value="1"/>
</dbReference>
<dbReference type="NCBIfam" id="TIGR00756">
    <property type="entry name" value="PPR"/>
    <property type="match status" value="3"/>
</dbReference>
<dbReference type="STRING" id="106549.A0A540K3F2"/>
<dbReference type="SUPFAM" id="SSF81901">
    <property type="entry name" value="HCP-like"/>
    <property type="match status" value="1"/>
</dbReference>
<evidence type="ECO:0000256" key="3">
    <source>
        <dbReference type="PROSITE-ProRule" id="PRU00708"/>
    </source>
</evidence>
<dbReference type="Gene3D" id="1.25.40.10">
    <property type="entry name" value="Tetratricopeptide repeat domain"/>
    <property type="match status" value="2"/>
</dbReference>
<dbReference type="InterPro" id="IPR050872">
    <property type="entry name" value="PPR_P_subfamily"/>
</dbReference>
<dbReference type="PROSITE" id="PS51375">
    <property type="entry name" value="PPR"/>
    <property type="match status" value="3"/>
</dbReference>
<evidence type="ECO:0000313" key="5">
    <source>
        <dbReference type="Proteomes" id="UP000315295"/>
    </source>
</evidence>
<gene>
    <name evidence="4" type="ORF">C1H46_045690</name>
</gene>
<dbReference type="Proteomes" id="UP000315295">
    <property type="component" value="Unassembled WGS sequence"/>
</dbReference>
<sequence>MREMGWVPSVVTFSSVITACVKQWNMVEAIRIKDGMVSCGYPVNLVAATSLMKGYCVQGNLESALGLFSIIIEDGLTTDRVTYAILIEYCSKNGNMEKAYELYTQMKDMDIFPDVYIVNYLIRGFLKYWSFQSVSNFLNEAVECGVANVFSYNNILSWLFGKGKVSEACSLWDKMMCKGVVPNKWQDTWLLQNREYGACTQCICGDA</sequence>
<keyword evidence="2" id="KW-0677">Repeat</keyword>
<organism evidence="4 5">
    <name type="scientific">Malus baccata</name>
    <name type="common">Siberian crab apple</name>
    <name type="synonym">Pyrus baccata</name>
    <dbReference type="NCBI Taxonomy" id="106549"/>
    <lineage>
        <taxon>Eukaryota</taxon>
        <taxon>Viridiplantae</taxon>
        <taxon>Streptophyta</taxon>
        <taxon>Embryophyta</taxon>
        <taxon>Tracheophyta</taxon>
        <taxon>Spermatophyta</taxon>
        <taxon>Magnoliopsida</taxon>
        <taxon>eudicotyledons</taxon>
        <taxon>Gunneridae</taxon>
        <taxon>Pentapetalae</taxon>
        <taxon>rosids</taxon>
        <taxon>fabids</taxon>
        <taxon>Rosales</taxon>
        <taxon>Rosaceae</taxon>
        <taxon>Amygdaloideae</taxon>
        <taxon>Maleae</taxon>
        <taxon>Malus</taxon>
    </lineage>
</organism>